<evidence type="ECO:0000259" key="1">
    <source>
        <dbReference type="Pfam" id="PF11443"/>
    </source>
</evidence>
<sequence>MALLGPPELRNAALPSLETHTTPPSSGDPFVDLMVANFNEAKSSPPMGFTENMAATYLSSGDPCLDFFFHVVPDTPAGSLEARLSAAWQHDPSTALKLIFNLRGVRGTGKSDKQGFYTAAIWLHNHHPKTLASNISHLMLDPRRRLNGIGESVSRSERA</sequence>
<reference evidence="2 3" key="1">
    <citation type="submission" date="2018-04" db="EMBL/GenBank/DDBJ databases">
        <authorList>
            <person name="Vogel A."/>
        </authorList>
    </citation>
    <scope>NUCLEOTIDE SEQUENCE [LARGE SCALE GENOMIC DNA]</scope>
</reference>
<organism evidence="2 3">
    <name type="scientific">Cuscuta campestris</name>
    <dbReference type="NCBI Taxonomy" id="132261"/>
    <lineage>
        <taxon>Eukaryota</taxon>
        <taxon>Viridiplantae</taxon>
        <taxon>Streptophyta</taxon>
        <taxon>Embryophyta</taxon>
        <taxon>Tracheophyta</taxon>
        <taxon>Spermatophyta</taxon>
        <taxon>Magnoliopsida</taxon>
        <taxon>eudicotyledons</taxon>
        <taxon>Gunneridae</taxon>
        <taxon>Pentapetalae</taxon>
        <taxon>asterids</taxon>
        <taxon>lamiids</taxon>
        <taxon>Solanales</taxon>
        <taxon>Convolvulaceae</taxon>
        <taxon>Cuscuteae</taxon>
        <taxon>Cuscuta</taxon>
        <taxon>Cuscuta subgen. Grammica</taxon>
        <taxon>Cuscuta sect. Cleistogrammica</taxon>
    </lineage>
</organism>
<dbReference type="PIRSF" id="PIRSF015417">
    <property type="entry name" value="T31B5_30_vWA"/>
    <property type="match status" value="1"/>
</dbReference>
<dbReference type="PANTHER" id="PTHR31373:SF17">
    <property type="entry name" value="OS06G0652100 PROTEIN"/>
    <property type="match status" value="1"/>
</dbReference>
<evidence type="ECO:0000313" key="3">
    <source>
        <dbReference type="Proteomes" id="UP000595140"/>
    </source>
</evidence>
<dbReference type="InterPro" id="IPR011205">
    <property type="entry name" value="UCP015417_vWA"/>
</dbReference>
<accession>A0A484MVI2</accession>
<dbReference type="PANTHER" id="PTHR31373">
    <property type="entry name" value="OS06G0652100 PROTEIN"/>
    <property type="match status" value="1"/>
</dbReference>
<dbReference type="Proteomes" id="UP000595140">
    <property type="component" value="Unassembled WGS sequence"/>
</dbReference>
<dbReference type="EMBL" id="OOIL02004704">
    <property type="protein sequence ID" value="VFQ92921.1"/>
    <property type="molecule type" value="Genomic_DNA"/>
</dbReference>
<feature type="domain" description="DUF2828" evidence="1">
    <location>
        <begin position="50"/>
        <end position="139"/>
    </location>
</feature>
<gene>
    <name evidence="2" type="ORF">CCAM_LOCUS34697</name>
</gene>
<protein>
    <recommendedName>
        <fullName evidence="1">DUF2828 domain-containing protein</fullName>
    </recommendedName>
</protein>
<dbReference type="OrthoDB" id="1934832at2759"/>
<name>A0A484MVI2_9ASTE</name>
<dbReference type="AlphaFoldDB" id="A0A484MVI2"/>
<dbReference type="InterPro" id="IPR058580">
    <property type="entry name" value="DUF2828"/>
</dbReference>
<proteinExistence type="predicted"/>
<dbReference type="Pfam" id="PF11443">
    <property type="entry name" value="DUF2828"/>
    <property type="match status" value="1"/>
</dbReference>
<keyword evidence="3" id="KW-1185">Reference proteome</keyword>
<evidence type="ECO:0000313" key="2">
    <source>
        <dbReference type="EMBL" id="VFQ92921.1"/>
    </source>
</evidence>